<dbReference type="PANTHER" id="PTHR43798">
    <property type="entry name" value="MONOACYLGLYCEROL LIPASE"/>
    <property type="match status" value="1"/>
</dbReference>
<comment type="similarity">
    <text evidence="1">Belongs to the peptidase S33 family.</text>
</comment>
<gene>
    <name evidence="5" type="ORF">HZI73_17970</name>
</gene>
<keyword evidence="3" id="KW-1133">Transmembrane helix</keyword>
<evidence type="ECO:0000256" key="1">
    <source>
        <dbReference type="ARBA" id="ARBA00010088"/>
    </source>
</evidence>
<dbReference type="Gene3D" id="3.40.50.1820">
    <property type="entry name" value="alpha/beta hydrolase"/>
    <property type="match status" value="1"/>
</dbReference>
<proteinExistence type="inferred from homology"/>
<evidence type="ECO:0000259" key="4">
    <source>
        <dbReference type="Pfam" id="PF00561"/>
    </source>
</evidence>
<dbReference type="GO" id="GO:0006508">
    <property type="term" value="P:proteolysis"/>
    <property type="evidence" value="ECO:0007669"/>
    <property type="project" value="InterPro"/>
</dbReference>
<dbReference type="EMBL" id="CP058649">
    <property type="protein sequence ID" value="QUI24064.1"/>
    <property type="molecule type" value="Genomic_DNA"/>
</dbReference>
<dbReference type="PRINTS" id="PR00793">
    <property type="entry name" value="PROAMNOPTASE"/>
</dbReference>
<dbReference type="SUPFAM" id="SSF53474">
    <property type="entry name" value="alpha/beta-Hydrolases"/>
    <property type="match status" value="1"/>
</dbReference>
<feature type="transmembrane region" description="Helical" evidence="3">
    <location>
        <begin position="12"/>
        <end position="31"/>
    </location>
</feature>
<dbReference type="KEGG" id="vpy:HZI73_17970"/>
<evidence type="ECO:0000256" key="3">
    <source>
        <dbReference type="SAM" id="Phobius"/>
    </source>
</evidence>
<keyword evidence="6" id="KW-1185">Reference proteome</keyword>
<keyword evidence="2 5" id="KW-0378">Hydrolase</keyword>
<keyword evidence="3" id="KW-0472">Membrane</keyword>
<reference evidence="5" key="1">
    <citation type="submission" date="2020-07" db="EMBL/GenBank/DDBJ databases">
        <title>Vallitalea pronyensis genome.</title>
        <authorList>
            <person name="Postec A."/>
        </authorList>
    </citation>
    <scope>NUCLEOTIDE SEQUENCE</scope>
    <source>
        <strain evidence="5">FatNI3</strain>
    </source>
</reference>
<dbReference type="InterPro" id="IPR050266">
    <property type="entry name" value="AB_hydrolase_sf"/>
</dbReference>
<dbReference type="Pfam" id="PF00561">
    <property type="entry name" value="Abhydrolase_1"/>
    <property type="match status" value="1"/>
</dbReference>
<dbReference type="InterPro" id="IPR000073">
    <property type="entry name" value="AB_hydrolase_1"/>
</dbReference>
<dbReference type="Proteomes" id="UP000683246">
    <property type="component" value="Chromosome"/>
</dbReference>
<organism evidence="5 6">
    <name type="scientific">Vallitalea pronyensis</name>
    <dbReference type="NCBI Taxonomy" id="1348613"/>
    <lineage>
        <taxon>Bacteria</taxon>
        <taxon>Bacillati</taxon>
        <taxon>Bacillota</taxon>
        <taxon>Clostridia</taxon>
        <taxon>Lachnospirales</taxon>
        <taxon>Vallitaleaceae</taxon>
        <taxon>Vallitalea</taxon>
    </lineage>
</organism>
<keyword evidence="3" id="KW-0812">Transmembrane</keyword>
<dbReference type="RefSeq" id="WP_212694756.1">
    <property type="nucleotide sequence ID" value="NZ_CP058649.1"/>
</dbReference>
<evidence type="ECO:0000256" key="2">
    <source>
        <dbReference type="ARBA" id="ARBA00022801"/>
    </source>
</evidence>
<dbReference type="PANTHER" id="PTHR43798:SF33">
    <property type="entry name" value="HYDROLASE, PUTATIVE (AFU_ORTHOLOGUE AFUA_2G14860)-RELATED"/>
    <property type="match status" value="1"/>
</dbReference>
<evidence type="ECO:0000313" key="5">
    <source>
        <dbReference type="EMBL" id="QUI24064.1"/>
    </source>
</evidence>
<dbReference type="GO" id="GO:0016020">
    <property type="term" value="C:membrane"/>
    <property type="evidence" value="ECO:0007669"/>
    <property type="project" value="TreeGrafter"/>
</dbReference>
<name>A0A8J8MM89_9FIRM</name>
<dbReference type="AlphaFoldDB" id="A0A8J8MM89"/>
<sequence>MMLRKILKMMKWFSLFILSLIILIVVVIFIIRRVNVNKTKITTDKGIQESNYVEINGNEHYLQIRGENRDNPVILFLHGGPGFPLTYLSTYFQQDLEKQYTFVNYEQRHAGRTYYKNDTTEEVSFGIMLEDVHGVVNYVKNRLQVDKVIIMGQSWGTVLGSTYVQKHPENVTAYFGVGQVIDFDQGKILAAEQAMALADQEDSDKLEHAIAQFKKSHNTQQTDIVNLENLIMTSAKYLKGDKEISGLKQMWLGISSPYMTIQDIQWFLNASNTQKIMALQQNVINYMYYEFNVNNLNAHYDVPMFYIQGSHDYITPTQLVEAYYATISTPVKNMYIMEDAGHTPFLDKPNEFAEFVRDAIESIH</sequence>
<accession>A0A8J8MM89</accession>
<protein>
    <submittedName>
        <fullName evidence="5">Alpha/beta hydrolase</fullName>
    </submittedName>
</protein>
<dbReference type="GO" id="GO:0004177">
    <property type="term" value="F:aminopeptidase activity"/>
    <property type="evidence" value="ECO:0007669"/>
    <property type="project" value="UniProtKB-EC"/>
</dbReference>
<feature type="domain" description="AB hydrolase-1" evidence="4">
    <location>
        <begin position="72"/>
        <end position="349"/>
    </location>
</feature>
<dbReference type="InterPro" id="IPR029058">
    <property type="entry name" value="AB_hydrolase_fold"/>
</dbReference>
<evidence type="ECO:0000313" key="6">
    <source>
        <dbReference type="Proteomes" id="UP000683246"/>
    </source>
</evidence>
<dbReference type="InterPro" id="IPR002410">
    <property type="entry name" value="Peptidase_S33"/>
</dbReference>